<dbReference type="Pfam" id="PF08546">
    <property type="entry name" value="ApbA_C"/>
    <property type="match status" value="1"/>
</dbReference>
<reference evidence="12 13" key="1">
    <citation type="submission" date="2020-01" db="EMBL/GenBank/DDBJ databases">
        <title>Bacteria diversity of Porities sp.</title>
        <authorList>
            <person name="Wang G."/>
        </authorList>
    </citation>
    <scope>NUCLEOTIDE SEQUENCE [LARGE SCALE GENOMIC DNA]</scope>
    <source>
        <strain evidence="12 13">R33</strain>
    </source>
</reference>
<dbReference type="InterPro" id="IPR051402">
    <property type="entry name" value="KPR-Related"/>
</dbReference>
<dbReference type="SUPFAM" id="SSF48179">
    <property type="entry name" value="6-phosphogluconate dehydrogenase C-terminal domain-like"/>
    <property type="match status" value="1"/>
</dbReference>
<comment type="pathway">
    <text evidence="1 9">Cofactor biosynthesis; (R)-pantothenate biosynthesis; (R)-pantoate from 3-methyl-2-oxobutanoate: step 2/2.</text>
</comment>
<gene>
    <name evidence="12" type="ORF">GTQ38_04470</name>
</gene>
<dbReference type="Proteomes" id="UP000475249">
    <property type="component" value="Unassembled WGS sequence"/>
</dbReference>
<evidence type="ECO:0000256" key="4">
    <source>
        <dbReference type="ARBA" id="ARBA00019465"/>
    </source>
</evidence>
<comment type="catalytic activity">
    <reaction evidence="8 9">
        <text>(R)-pantoate + NADP(+) = 2-dehydropantoate + NADPH + H(+)</text>
        <dbReference type="Rhea" id="RHEA:16233"/>
        <dbReference type="ChEBI" id="CHEBI:11561"/>
        <dbReference type="ChEBI" id="CHEBI:15378"/>
        <dbReference type="ChEBI" id="CHEBI:15980"/>
        <dbReference type="ChEBI" id="CHEBI:57783"/>
        <dbReference type="ChEBI" id="CHEBI:58349"/>
        <dbReference type="EC" id="1.1.1.169"/>
    </reaction>
</comment>
<evidence type="ECO:0000256" key="1">
    <source>
        <dbReference type="ARBA" id="ARBA00004994"/>
    </source>
</evidence>
<feature type="domain" description="Ketopantoate reductase C-terminal" evidence="11">
    <location>
        <begin position="186"/>
        <end position="306"/>
    </location>
</feature>
<dbReference type="SUPFAM" id="SSF51735">
    <property type="entry name" value="NAD(P)-binding Rossmann-fold domains"/>
    <property type="match status" value="1"/>
</dbReference>
<evidence type="ECO:0000256" key="6">
    <source>
        <dbReference type="ARBA" id="ARBA00023002"/>
    </source>
</evidence>
<organism evidence="12 13">
    <name type="scientific">Poritiphilus flavus</name>
    <dbReference type="NCBI Taxonomy" id="2697053"/>
    <lineage>
        <taxon>Bacteria</taxon>
        <taxon>Pseudomonadati</taxon>
        <taxon>Bacteroidota</taxon>
        <taxon>Flavobacteriia</taxon>
        <taxon>Flavobacteriales</taxon>
        <taxon>Flavobacteriaceae</taxon>
        <taxon>Poritiphilus</taxon>
    </lineage>
</organism>
<comment type="function">
    <text evidence="9">Catalyzes the NADPH-dependent reduction of ketopantoate into pantoic acid.</text>
</comment>
<evidence type="ECO:0000256" key="5">
    <source>
        <dbReference type="ARBA" id="ARBA00022857"/>
    </source>
</evidence>
<dbReference type="UniPathway" id="UPA00028">
    <property type="reaction ID" value="UER00004"/>
</dbReference>
<dbReference type="InterPro" id="IPR013332">
    <property type="entry name" value="KPR_N"/>
</dbReference>
<dbReference type="GO" id="GO:0008677">
    <property type="term" value="F:2-dehydropantoate 2-reductase activity"/>
    <property type="evidence" value="ECO:0007669"/>
    <property type="project" value="UniProtKB-EC"/>
</dbReference>
<accession>A0A6L9E9K4</accession>
<dbReference type="InterPro" id="IPR003710">
    <property type="entry name" value="ApbA"/>
</dbReference>
<evidence type="ECO:0000256" key="9">
    <source>
        <dbReference type="RuleBase" id="RU362068"/>
    </source>
</evidence>
<sequence length="311" mass="34371">MDQKFRIIVVGIGGVGGYFGGLLAREFEHSDSVEVVFVARGEHLKKIQEDGLKVIQGNKEFIARPKVAVESVTQIGPADFILICTKTFDLEQTLQGLAPVIGPKTVLLPLLNGVDAAERIQNSYPDSEVWKGLVYIISRLREPGVVENSGNIQQLYFGSDGHSDPRLETFSQILKQAGIESTLSSNIDTVLWEKYLFISSMATASTYFDSTIGKVIKEEQDSLQALIQEVKQLGEAKGVALDPEIETRVLSKLKTLPYEATSSMHSDFQAGRSRTELEALTGYVVHEAQRLGMEVPRYHSFYTDLKGRSEG</sequence>
<evidence type="ECO:0000256" key="8">
    <source>
        <dbReference type="ARBA" id="ARBA00048793"/>
    </source>
</evidence>
<dbReference type="Gene3D" id="3.40.50.720">
    <property type="entry name" value="NAD(P)-binding Rossmann-like Domain"/>
    <property type="match status" value="1"/>
</dbReference>
<dbReference type="InterPro" id="IPR008927">
    <property type="entry name" value="6-PGluconate_DH-like_C_sf"/>
</dbReference>
<keyword evidence="13" id="KW-1185">Reference proteome</keyword>
<name>A0A6L9E9K4_9FLAO</name>
<protein>
    <recommendedName>
        <fullName evidence="4 9">2-dehydropantoate 2-reductase</fullName>
        <ecNumber evidence="3 9">1.1.1.169</ecNumber>
    </recommendedName>
    <alternativeName>
        <fullName evidence="7 9">Ketopantoate reductase</fullName>
    </alternativeName>
</protein>
<dbReference type="InterPro" id="IPR013752">
    <property type="entry name" value="KPA_reductase"/>
</dbReference>
<evidence type="ECO:0000313" key="13">
    <source>
        <dbReference type="Proteomes" id="UP000475249"/>
    </source>
</evidence>
<dbReference type="Gene3D" id="1.10.1040.10">
    <property type="entry name" value="N-(1-d-carboxylethyl)-l-norvaline Dehydrogenase, domain 2"/>
    <property type="match status" value="1"/>
</dbReference>
<dbReference type="NCBIfam" id="TIGR00745">
    <property type="entry name" value="apbA_panE"/>
    <property type="match status" value="1"/>
</dbReference>
<dbReference type="AlphaFoldDB" id="A0A6L9E9K4"/>
<keyword evidence="9" id="KW-0566">Pantothenate biosynthesis</keyword>
<dbReference type="GO" id="GO:0015940">
    <property type="term" value="P:pantothenate biosynthetic process"/>
    <property type="evidence" value="ECO:0007669"/>
    <property type="project" value="UniProtKB-UniPathway"/>
</dbReference>
<feature type="domain" description="Ketopantoate reductase N-terminal" evidence="10">
    <location>
        <begin position="7"/>
        <end position="159"/>
    </location>
</feature>
<keyword evidence="5 9" id="KW-0521">NADP</keyword>
<dbReference type="Pfam" id="PF02558">
    <property type="entry name" value="ApbA"/>
    <property type="match status" value="1"/>
</dbReference>
<proteinExistence type="inferred from homology"/>
<dbReference type="PANTHER" id="PTHR21708">
    <property type="entry name" value="PROBABLE 2-DEHYDROPANTOATE 2-REDUCTASE"/>
    <property type="match status" value="1"/>
</dbReference>
<dbReference type="PANTHER" id="PTHR21708:SF26">
    <property type="entry name" value="2-DEHYDROPANTOATE 2-REDUCTASE"/>
    <property type="match status" value="1"/>
</dbReference>
<evidence type="ECO:0000259" key="11">
    <source>
        <dbReference type="Pfam" id="PF08546"/>
    </source>
</evidence>
<dbReference type="InterPro" id="IPR036291">
    <property type="entry name" value="NAD(P)-bd_dom_sf"/>
</dbReference>
<evidence type="ECO:0000256" key="7">
    <source>
        <dbReference type="ARBA" id="ARBA00032024"/>
    </source>
</evidence>
<evidence type="ECO:0000313" key="12">
    <source>
        <dbReference type="EMBL" id="NAS11242.1"/>
    </source>
</evidence>
<dbReference type="RefSeq" id="WP_161434281.1">
    <property type="nucleotide sequence ID" value="NZ_WXYO01000002.1"/>
</dbReference>
<keyword evidence="6 9" id="KW-0560">Oxidoreductase</keyword>
<dbReference type="InterPro" id="IPR013328">
    <property type="entry name" value="6PGD_dom2"/>
</dbReference>
<evidence type="ECO:0000259" key="10">
    <source>
        <dbReference type="Pfam" id="PF02558"/>
    </source>
</evidence>
<dbReference type="GO" id="GO:0005737">
    <property type="term" value="C:cytoplasm"/>
    <property type="evidence" value="ECO:0007669"/>
    <property type="project" value="TreeGrafter"/>
</dbReference>
<comment type="caution">
    <text evidence="12">The sequence shown here is derived from an EMBL/GenBank/DDBJ whole genome shotgun (WGS) entry which is preliminary data.</text>
</comment>
<dbReference type="EC" id="1.1.1.169" evidence="3 9"/>
<dbReference type="EMBL" id="WXYO01000002">
    <property type="protein sequence ID" value="NAS11242.1"/>
    <property type="molecule type" value="Genomic_DNA"/>
</dbReference>
<comment type="similarity">
    <text evidence="2 9">Belongs to the ketopantoate reductase family.</text>
</comment>
<evidence type="ECO:0000256" key="2">
    <source>
        <dbReference type="ARBA" id="ARBA00007870"/>
    </source>
</evidence>
<evidence type="ECO:0000256" key="3">
    <source>
        <dbReference type="ARBA" id="ARBA00013014"/>
    </source>
</evidence>